<evidence type="ECO:0000256" key="4">
    <source>
        <dbReference type="ARBA" id="ARBA00022833"/>
    </source>
</evidence>
<dbReference type="CDD" id="cd06262">
    <property type="entry name" value="metallo-hydrolase-like_MBL-fold"/>
    <property type="match status" value="1"/>
</dbReference>
<dbReference type="SMART" id="SM00849">
    <property type="entry name" value="Lactamase_B"/>
    <property type="match status" value="1"/>
</dbReference>
<dbReference type="GO" id="GO:0046872">
    <property type="term" value="F:metal ion binding"/>
    <property type="evidence" value="ECO:0007669"/>
    <property type="project" value="UniProtKB-KW"/>
</dbReference>
<dbReference type="PANTHER" id="PTHR46233">
    <property type="entry name" value="HYDROXYACYLGLUTATHIONE HYDROLASE GLOC"/>
    <property type="match status" value="1"/>
</dbReference>
<name>A0A0S8G7D7_UNCW3</name>
<evidence type="ECO:0000313" key="7">
    <source>
        <dbReference type="Proteomes" id="UP000051096"/>
    </source>
</evidence>
<dbReference type="Gene3D" id="3.60.15.10">
    <property type="entry name" value="Ribonuclease Z/Hydroxyacylglutathione hydrolase-like"/>
    <property type="match status" value="1"/>
</dbReference>
<reference evidence="6 7" key="1">
    <citation type="journal article" date="2015" name="Microbiome">
        <title>Genomic resolution of linkages in carbon, nitrogen, and sulfur cycling among widespread estuary sediment bacteria.</title>
        <authorList>
            <person name="Baker B.J."/>
            <person name="Lazar C.S."/>
            <person name="Teske A.P."/>
            <person name="Dick G.J."/>
        </authorList>
    </citation>
    <scope>NUCLEOTIDE SEQUENCE [LARGE SCALE GENOMIC DNA]</scope>
    <source>
        <strain evidence="6">SM23_60</strain>
    </source>
</reference>
<evidence type="ECO:0000313" key="6">
    <source>
        <dbReference type="EMBL" id="KPK69027.1"/>
    </source>
</evidence>
<accession>A0A0S8G7D7</accession>
<gene>
    <name evidence="6" type="ORF">AMJ87_11075</name>
</gene>
<comment type="cofactor">
    <cofactor evidence="1">
        <name>Zn(2+)</name>
        <dbReference type="ChEBI" id="CHEBI:29105"/>
    </cofactor>
</comment>
<keyword evidence="2" id="KW-0479">Metal-binding</keyword>
<dbReference type="AlphaFoldDB" id="A0A0S8G7D7"/>
<feature type="domain" description="Metallo-beta-lactamase" evidence="5">
    <location>
        <begin position="12"/>
        <end position="165"/>
    </location>
</feature>
<dbReference type="Proteomes" id="UP000051096">
    <property type="component" value="Unassembled WGS sequence"/>
</dbReference>
<dbReference type="Pfam" id="PF00753">
    <property type="entry name" value="Lactamase_B"/>
    <property type="match status" value="1"/>
</dbReference>
<dbReference type="InterPro" id="IPR051453">
    <property type="entry name" value="MBL_Glyoxalase_II"/>
</dbReference>
<dbReference type="GO" id="GO:0016787">
    <property type="term" value="F:hydrolase activity"/>
    <property type="evidence" value="ECO:0007669"/>
    <property type="project" value="UniProtKB-KW"/>
</dbReference>
<proteinExistence type="predicted"/>
<dbReference type="SUPFAM" id="SSF56281">
    <property type="entry name" value="Metallo-hydrolase/oxidoreductase"/>
    <property type="match status" value="1"/>
</dbReference>
<dbReference type="InterPro" id="IPR001279">
    <property type="entry name" value="Metallo-B-lactamas"/>
</dbReference>
<dbReference type="InterPro" id="IPR036866">
    <property type="entry name" value="RibonucZ/Hydroxyglut_hydro"/>
</dbReference>
<protein>
    <recommendedName>
        <fullName evidence="5">Metallo-beta-lactamase domain-containing protein</fullName>
    </recommendedName>
</protein>
<organism evidence="6 7">
    <name type="scientific">candidate division WOR_3 bacterium SM23_60</name>
    <dbReference type="NCBI Taxonomy" id="1703780"/>
    <lineage>
        <taxon>Bacteria</taxon>
        <taxon>Bacteria division WOR-3</taxon>
    </lineage>
</organism>
<evidence type="ECO:0000256" key="2">
    <source>
        <dbReference type="ARBA" id="ARBA00022723"/>
    </source>
</evidence>
<evidence type="ECO:0000256" key="3">
    <source>
        <dbReference type="ARBA" id="ARBA00022801"/>
    </source>
</evidence>
<sequence length="178" mass="19644">MNIEQVIVGSLETNCYILRKDKRGLIIDPGDEPEKILRAASGLEIELILATHKHYDHMTALRAVKKATKAQAAIHALDWTDGFDLRLTDGQILDFCREQIVVIHTPGHTPGGCCFLWSDILFSGDTLFPNGPGATAFGGDEKAIYKSIREKLLTLPDETKVFPGHGPSTTIGRERSLY</sequence>
<dbReference type="PANTHER" id="PTHR46233:SF3">
    <property type="entry name" value="HYDROXYACYLGLUTATHIONE HYDROLASE GLOC"/>
    <property type="match status" value="1"/>
</dbReference>
<evidence type="ECO:0000259" key="5">
    <source>
        <dbReference type="SMART" id="SM00849"/>
    </source>
</evidence>
<keyword evidence="4" id="KW-0862">Zinc</keyword>
<keyword evidence="3" id="KW-0378">Hydrolase</keyword>
<comment type="caution">
    <text evidence="6">The sequence shown here is derived from an EMBL/GenBank/DDBJ whole genome shotgun (WGS) entry which is preliminary data.</text>
</comment>
<evidence type="ECO:0000256" key="1">
    <source>
        <dbReference type="ARBA" id="ARBA00001947"/>
    </source>
</evidence>
<dbReference type="EMBL" id="LJUO01000142">
    <property type="protein sequence ID" value="KPK69027.1"/>
    <property type="molecule type" value="Genomic_DNA"/>
</dbReference>